<sequence length="136" mass="14447">MTTPDGTPAECTCPDGDCWGGLHKVLTDVTHSIVAAMQPPASPTVLDLDADLLLLAAELVEHEPVDLHAYTRRSLIGLYDLATQMSHRPEERIPALVPVASALLIAHRSLVSGERPDWIAATLQPAAAALAEAGER</sequence>
<evidence type="ECO:0000313" key="1">
    <source>
        <dbReference type="EMBL" id="MFC1418680.1"/>
    </source>
</evidence>
<gene>
    <name evidence="1" type="ORF">ACEZDE_18880</name>
</gene>
<dbReference type="Proteomes" id="UP001592531">
    <property type="component" value="Unassembled WGS sequence"/>
</dbReference>
<protein>
    <submittedName>
        <fullName evidence="1">Uncharacterized protein</fullName>
    </submittedName>
</protein>
<dbReference type="RefSeq" id="WP_380537476.1">
    <property type="nucleotide sequence ID" value="NZ_JBHFAB010000013.1"/>
</dbReference>
<evidence type="ECO:0000313" key="2">
    <source>
        <dbReference type="Proteomes" id="UP001592531"/>
    </source>
</evidence>
<keyword evidence="2" id="KW-1185">Reference proteome</keyword>
<name>A0ABV6VY33_9ACTN</name>
<accession>A0ABV6VY33</accession>
<comment type="caution">
    <text evidence="1">The sequence shown here is derived from an EMBL/GenBank/DDBJ whole genome shotgun (WGS) entry which is preliminary data.</text>
</comment>
<reference evidence="1 2" key="1">
    <citation type="submission" date="2024-09" db="EMBL/GenBank/DDBJ databases">
        <authorList>
            <person name="Lee S.D."/>
        </authorList>
    </citation>
    <scope>NUCLEOTIDE SEQUENCE [LARGE SCALE GENOMIC DNA]</scope>
    <source>
        <strain evidence="1 2">N8-3</strain>
    </source>
</reference>
<dbReference type="EMBL" id="JBHFAB010000013">
    <property type="protein sequence ID" value="MFC1418680.1"/>
    <property type="molecule type" value="Genomic_DNA"/>
</dbReference>
<organism evidence="1 2">
    <name type="scientific">Streptacidiphilus cavernicola</name>
    <dbReference type="NCBI Taxonomy" id="3342716"/>
    <lineage>
        <taxon>Bacteria</taxon>
        <taxon>Bacillati</taxon>
        <taxon>Actinomycetota</taxon>
        <taxon>Actinomycetes</taxon>
        <taxon>Kitasatosporales</taxon>
        <taxon>Streptomycetaceae</taxon>
        <taxon>Streptacidiphilus</taxon>
    </lineage>
</organism>
<proteinExistence type="predicted"/>